<name>A0A8J6P475_9GAMM</name>
<dbReference type="InterPro" id="IPR017969">
    <property type="entry name" value="Heavy-metal-associated_CS"/>
</dbReference>
<dbReference type="Pfam" id="PF00403">
    <property type="entry name" value="HMA"/>
    <property type="match status" value="1"/>
</dbReference>
<feature type="domain" description="HMA" evidence="2">
    <location>
        <begin position="1"/>
        <end position="64"/>
    </location>
</feature>
<dbReference type="EMBL" id="JACNFK010000030">
    <property type="protein sequence ID" value="MBC8519964.1"/>
    <property type="molecule type" value="Genomic_DNA"/>
</dbReference>
<dbReference type="PROSITE" id="PS50846">
    <property type="entry name" value="HMA_2"/>
    <property type="match status" value="1"/>
</dbReference>
<dbReference type="SUPFAM" id="SSF55008">
    <property type="entry name" value="HMA, heavy metal-associated domain"/>
    <property type="match status" value="1"/>
</dbReference>
<dbReference type="GO" id="GO:0046872">
    <property type="term" value="F:metal ion binding"/>
    <property type="evidence" value="ECO:0007669"/>
    <property type="project" value="UniProtKB-KW"/>
</dbReference>
<dbReference type="InterPro" id="IPR006121">
    <property type="entry name" value="HMA_dom"/>
</dbReference>
<dbReference type="InterPro" id="IPR036163">
    <property type="entry name" value="HMA_dom_sf"/>
</dbReference>
<evidence type="ECO:0000256" key="1">
    <source>
        <dbReference type="ARBA" id="ARBA00022723"/>
    </source>
</evidence>
<evidence type="ECO:0000313" key="4">
    <source>
        <dbReference type="Proteomes" id="UP000654401"/>
    </source>
</evidence>
<accession>A0A8J6P475</accession>
<evidence type="ECO:0000259" key="2">
    <source>
        <dbReference type="PROSITE" id="PS50846"/>
    </source>
</evidence>
<gene>
    <name evidence="3" type="ORF">H8D24_06125</name>
</gene>
<protein>
    <submittedName>
        <fullName evidence="3">Heavy-metal-associated domain-containing protein</fullName>
    </submittedName>
</protein>
<reference evidence="3 4" key="1">
    <citation type="submission" date="2020-08" db="EMBL/GenBank/DDBJ databases">
        <title>Bridging the membrane lipid divide: bacteria of the FCB group superphylum have the potential to synthesize archaeal ether lipids.</title>
        <authorList>
            <person name="Villanueva L."/>
            <person name="Von Meijenfeldt F.A.B."/>
            <person name="Westbye A.B."/>
            <person name="Yadav S."/>
            <person name="Hopmans E.C."/>
            <person name="Dutilh B.E."/>
            <person name="Sinninghe Damste J.S."/>
        </authorList>
    </citation>
    <scope>NUCLEOTIDE SEQUENCE [LARGE SCALE GENOMIC DNA]</scope>
    <source>
        <strain evidence="3">NIOZ-UU100</strain>
    </source>
</reference>
<evidence type="ECO:0000313" key="3">
    <source>
        <dbReference type="EMBL" id="MBC8519964.1"/>
    </source>
</evidence>
<dbReference type="CDD" id="cd00371">
    <property type="entry name" value="HMA"/>
    <property type="match status" value="1"/>
</dbReference>
<organism evidence="3 4">
    <name type="scientific">Candidatus Thiopontia autotrophica</name>
    <dbReference type="NCBI Taxonomy" id="2841688"/>
    <lineage>
        <taxon>Bacteria</taxon>
        <taxon>Pseudomonadati</taxon>
        <taxon>Pseudomonadota</taxon>
        <taxon>Gammaproteobacteria</taxon>
        <taxon>Candidatus Thiopontia</taxon>
    </lineage>
</organism>
<keyword evidence="1" id="KW-0479">Metal-binding</keyword>
<dbReference type="Gene3D" id="3.30.70.100">
    <property type="match status" value="1"/>
</dbReference>
<dbReference type="AlphaFoldDB" id="A0A8J6P475"/>
<comment type="caution">
    <text evidence="3">The sequence shown here is derived from an EMBL/GenBank/DDBJ whole genome shotgun (WGS) entry which is preliminary data.</text>
</comment>
<dbReference type="PROSITE" id="PS01047">
    <property type="entry name" value="HMA_1"/>
    <property type="match status" value="1"/>
</dbReference>
<sequence length="64" mass="6813">MQTVTVANVMCGGCANTIETSLSEMDGVDYVKVNVEDKTVTLGLDEGVMQSVTEKLAELGYPVQ</sequence>
<dbReference type="Proteomes" id="UP000654401">
    <property type="component" value="Unassembled WGS sequence"/>
</dbReference>
<proteinExistence type="predicted"/>